<evidence type="ECO:0000256" key="5">
    <source>
        <dbReference type="ARBA" id="ARBA00023040"/>
    </source>
</evidence>
<keyword evidence="7 9" id="KW-0675">Receptor</keyword>
<dbReference type="PANTHER" id="PTHR24235">
    <property type="entry name" value="NEUROPEPTIDE Y RECEPTOR"/>
    <property type="match status" value="1"/>
</dbReference>
<dbReference type="GO" id="GO:0004983">
    <property type="term" value="F:neuropeptide Y receptor activity"/>
    <property type="evidence" value="ECO:0007669"/>
    <property type="project" value="InterPro"/>
</dbReference>
<dbReference type="PROSITE" id="PS50262">
    <property type="entry name" value="G_PROTEIN_RECEP_F1_2"/>
    <property type="match status" value="1"/>
</dbReference>
<dbReference type="PANTHER" id="PTHR24235:SF12">
    <property type="entry name" value="G-PROTEIN COUPLED RECEPTORS FAMILY 1 PROFILE DOMAIN-CONTAINING PROTEIN"/>
    <property type="match status" value="1"/>
</dbReference>
<sequence length="390" mass="43997">MKDPDPYLLEMLDAGGLESKNFSINDFLKVYLEYSQNDHWFSQSREMSLISSFVVLIVLGIVSNGLVCFIIVRNGIRKSSRNLYIMNLAISDILTCVLCKPLSVVRLVLKNWTLGEALCRLVPSLQTIYVFVSTLTLVALAVDRYRAITNNGNSIRSRLSPCYGLAFIWIVSVAIAAPLFAVHHVEEVKGFNGYVMYNLCLEQWRSPVSLTIYTVIVLLLQYLSPLLAIVTLHLLIGSFLRMHITDGPYRLPDLHLRRKRCRHRKNMILLTSMAAAFAVAWLPLNLVNTLATIYPEVFQGIDFPFIHALCILVSFTSVCINPVIYGLLNTNFKRDLRGICKPPEPRCSPTYCRCLRGNSRTLEQCGLISGLPQELSNSTNNKFRDVITSV</sequence>
<evidence type="ECO:0000256" key="7">
    <source>
        <dbReference type="ARBA" id="ARBA00023170"/>
    </source>
</evidence>
<dbReference type="Pfam" id="PF00001">
    <property type="entry name" value="7tm_1"/>
    <property type="match status" value="1"/>
</dbReference>
<evidence type="ECO:0000256" key="6">
    <source>
        <dbReference type="ARBA" id="ARBA00023136"/>
    </source>
</evidence>
<gene>
    <name evidence="12" type="ORF">C0Q70_10179</name>
</gene>
<protein>
    <recommendedName>
        <fullName evidence="11">G-protein coupled receptors family 1 profile domain-containing protein</fullName>
    </recommendedName>
</protein>
<keyword evidence="6 10" id="KW-0472">Membrane</keyword>
<evidence type="ECO:0000256" key="4">
    <source>
        <dbReference type="ARBA" id="ARBA00022989"/>
    </source>
</evidence>
<name>A0A2T7PBV9_POMCA</name>
<dbReference type="EMBL" id="PZQS01000005">
    <property type="protein sequence ID" value="PVD30904.1"/>
    <property type="molecule type" value="Genomic_DNA"/>
</dbReference>
<reference evidence="12 13" key="1">
    <citation type="submission" date="2018-04" db="EMBL/GenBank/DDBJ databases">
        <title>The genome of golden apple snail Pomacea canaliculata provides insight into stress tolerance and invasive adaptation.</title>
        <authorList>
            <person name="Liu C."/>
            <person name="Liu B."/>
            <person name="Ren Y."/>
            <person name="Zhang Y."/>
            <person name="Wang H."/>
            <person name="Li S."/>
            <person name="Jiang F."/>
            <person name="Yin L."/>
            <person name="Zhang G."/>
            <person name="Qian W."/>
            <person name="Fan W."/>
        </authorList>
    </citation>
    <scope>NUCLEOTIDE SEQUENCE [LARGE SCALE GENOMIC DNA]</scope>
    <source>
        <strain evidence="12">SZHN2017</strain>
        <tissue evidence="12">Muscle</tissue>
    </source>
</reference>
<feature type="transmembrane region" description="Helical" evidence="10">
    <location>
        <begin position="162"/>
        <end position="182"/>
    </location>
</feature>
<comment type="caution">
    <text evidence="12">The sequence shown here is derived from an EMBL/GenBank/DDBJ whole genome shotgun (WGS) entry which is preliminary data.</text>
</comment>
<feature type="transmembrane region" description="Helical" evidence="10">
    <location>
        <begin position="212"/>
        <end position="236"/>
    </location>
</feature>
<feature type="transmembrane region" description="Helical" evidence="10">
    <location>
        <begin position="267"/>
        <end position="284"/>
    </location>
</feature>
<evidence type="ECO:0000313" key="12">
    <source>
        <dbReference type="EMBL" id="PVD30904.1"/>
    </source>
</evidence>
<dbReference type="SUPFAM" id="SSF81321">
    <property type="entry name" value="Family A G protein-coupled receptor-like"/>
    <property type="match status" value="1"/>
</dbReference>
<dbReference type="OrthoDB" id="9046662at2759"/>
<comment type="similarity">
    <text evidence="2 9">Belongs to the G-protein coupled receptor 1 family.</text>
</comment>
<keyword evidence="8 9" id="KW-0807">Transducer</keyword>
<dbReference type="Proteomes" id="UP000245119">
    <property type="component" value="Linkage Group LG5"/>
</dbReference>
<evidence type="ECO:0000256" key="2">
    <source>
        <dbReference type="ARBA" id="ARBA00010663"/>
    </source>
</evidence>
<dbReference type="InterPro" id="IPR000276">
    <property type="entry name" value="GPCR_Rhodpsn"/>
</dbReference>
<dbReference type="OMA" id="IAQFFIP"/>
<dbReference type="STRING" id="400727.A0A2T7PBV9"/>
<feature type="transmembrane region" description="Helical" evidence="10">
    <location>
        <begin position="49"/>
        <end position="72"/>
    </location>
</feature>
<accession>A0A2T7PBV9</accession>
<evidence type="ECO:0000313" key="13">
    <source>
        <dbReference type="Proteomes" id="UP000245119"/>
    </source>
</evidence>
<feature type="transmembrane region" description="Helical" evidence="10">
    <location>
        <begin position="304"/>
        <end position="328"/>
    </location>
</feature>
<dbReference type="PROSITE" id="PS00237">
    <property type="entry name" value="G_PROTEIN_RECEP_F1_1"/>
    <property type="match status" value="1"/>
</dbReference>
<comment type="subcellular location">
    <subcellularLocation>
        <location evidence="1">Membrane</location>
        <topology evidence="1">Multi-pass membrane protein</topology>
    </subcellularLocation>
</comment>
<organism evidence="12 13">
    <name type="scientific">Pomacea canaliculata</name>
    <name type="common">Golden apple snail</name>
    <dbReference type="NCBI Taxonomy" id="400727"/>
    <lineage>
        <taxon>Eukaryota</taxon>
        <taxon>Metazoa</taxon>
        <taxon>Spiralia</taxon>
        <taxon>Lophotrochozoa</taxon>
        <taxon>Mollusca</taxon>
        <taxon>Gastropoda</taxon>
        <taxon>Caenogastropoda</taxon>
        <taxon>Architaenioglossa</taxon>
        <taxon>Ampullarioidea</taxon>
        <taxon>Ampullariidae</taxon>
        <taxon>Pomacea</taxon>
    </lineage>
</organism>
<dbReference type="Gene3D" id="1.20.1070.10">
    <property type="entry name" value="Rhodopsin 7-helix transmembrane proteins"/>
    <property type="match status" value="1"/>
</dbReference>
<evidence type="ECO:0000256" key="3">
    <source>
        <dbReference type="ARBA" id="ARBA00022692"/>
    </source>
</evidence>
<evidence type="ECO:0000259" key="11">
    <source>
        <dbReference type="PROSITE" id="PS50262"/>
    </source>
</evidence>
<dbReference type="PRINTS" id="PR01012">
    <property type="entry name" value="NRPEPTIDEYR"/>
</dbReference>
<dbReference type="InterPro" id="IPR000611">
    <property type="entry name" value="NPY_rcpt"/>
</dbReference>
<feature type="transmembrane region" description="Helical" evidence="10">
    <location>
        <begin position="84"/>
        <end position="109"/>
    </location>
</feature>
<dbReference type="AlphaFoldDB" id="A0A2T7PBV9"/>
<evidence type="ECO:0000256" key="1">
    <source>
        <dbReference type="ARBA" id="ARBA00004141"/>
    </source>
</evidence>
<keyword evidence="13" id="KW-1185">Reference proteome</keyword>
<evidence type="ECO:0000256" key="8">
    <source>
        <dbReference type="ARBA" id="ARBA00023224"/>
    </source>
</evidence>
<dbReference type="GO" id="GO:0016020">
    <property type="term" value="C:membrane"/>
    <property type="evidence" value="ECO:0007669"/>
    <property type="project" value="UniProtKB-SubCell"/>
</dbReference>
<keyword evidence="5 9" id="KW-0297">G-protein coupled receptor</keyword>
<keyword evidence="4 10" id="KW-1133">Transmembrane helix</keyword>
<proteinExistence type="inferred from homology"/>
<dbReference type="PRINTS" id="PR00237">
    <property type="entry name" value="GPCRRHODOPSN"/>
</dbReference>
<feature type="transmembrane region" description="Helical" evidence="10">
    <location>
        <begin position="121"/>
        <end position="142"/>
    </location>
</feature>
<dbReference type="InterPro" id="IPR017452">
    <property type="entry name" value="GPCR_Rhodpsn_7TM"/>
</dbReference>
<feature type="domain" description="G-protein coupled receptors family 1 profile" evidence="11">
    <location>
        <begin position="63"/>
        <end position="325"/>
    </location>
</feature>
<keyword evidence="3 9" id="KW-0812">Transmembrane</keyword>
<evidence type="ECO:0000256" key="10">
    <source>
        <dbReference type="SAM" id="Phobius"/>
    </source>
</evidence>
<evidence type="ECO:0000256" key="9">
    <source>
        <dbReference type="RuleBase" id="RU000688"/>
    </source>
</evidence>